<keyword evidence="3" id="KW-1185">Reference proteome</keyword>
<proteinExistence type="predicted"/>
<dbReference type="RefSeq" id="WP_090019069.1">
    <property type="nucleotide sequence ID" value="NZ_FNCE01000002.1"/>
</dbReference>
<dbReference type="Pfam" id="PF00300">
    <property type="entry name" value="His_Phos_1"/>
    <property type="match status" value="1"/>
</dbReference>
<evidence type="ECO:0000313" key="3">
    <source>
        <dbReference type="Proteomes" id="UP000199415"/>
    </source>
</evidence>
<reference evidence="2 3" key="1">
    <citation type="submission" date="2016-10" db="EMBL/GenBank/DDBJ databases">
        <authorList>
            <person name="de Groot N.N."/>
        </authorList>
    </citation>
    <scope>NUCLEOTIDE SEQUENCE [LARGE SCALE GENOMIC DNA]</scope>
    <source>
        <strain evidence="2 3">DSM 25584</strain>
    </source>
</reference>
<dbReference type="OrthoDB" id="9810154at2"/>
<feature type="region of interest" description="Disordered" evidence="1">
    <location>
        <begin position="158"/>
        <end position="180"/>
    </location>
</feature>
<dbReference type="InterPro" id="IPR029033">
    <property type="entry name" value="His_PPase_superfam"/>
</dbReference>
<dbReference type="AlphaFoldDB" id="A0A1G7P813"/>
<evidence type="ECO:0000313" key="2">
    <source>
        <dbReference type="EMBL" id="SDF82408.1"/>
    </source>
</evidence>
<dbReference type="Proteomes" id="UP000199415">
    <property type="component" value="Unassembled WGS sequence"/>
</dbReference>
<organism evidence="2 3">
    <name type="scientific">Limimonas halophila</name>
    <dbReference type="NCBI Taxonomy" id="1082479"/>
    <lineage>
        <taxon>Bacteria</taxon>
        <taxon>Pseudomonadati</taxon>
        <taxon>Pseudomonadota</taxon>
        <taxon>Alphaproteobacteria</taxon>
        <taxon>Rhodospirillales</taxon>
        <taxon>Rhodovibrionaceae</taxon>
        <taxon>Limimonas</taxon>
    </lineage>
</organism>
<dbReference type="SUPFAM" id="SSF53254">
    <property type="entry name" value="Phosphoglycerate mutase-like"/>
    <property type="match status" value="1"/>
</dbReference>
<dbReference type="PANTHER" id="PTHR47623:SF1">
    <property type="entry name" value="OS09G0287300 PROTEIN"/>
    <property type="match status" value="1"/>
</dbReference>
<dbReference type="Gene3D" id="3.40.50.1240">
    <property type="entry name" value="Phosphoglycerate mutase-like"/>
    <property type="match status" value="1"/>
</dbReference>
<evidence type="ECO:0000256" key="1">
    <source>
        <dbReference type="SAM" id="MobiDB-lite"/>
    </source>
</evidence>
<accession>A0A1G7P813</accession>
<dbReference type="SMART" id="SM00855">
    <property type="entry name" value="PGAM"/>
    <property type="match status" value="1"/>
</dbReference>
<gene>
    <name evidence="2" type="ORF">SAMN05216241_102468</name>
</gene>
<dbReference type="PANTHER" id="PTHR47623">
    <property type="entry name" value="OS09G0287300 PROTEIN"/>
    <property type="match status" value="1"/>
</dbReference>
<dbReference type="EMBL" id="FNCE01000002">
    <property type="protein sequence ID" value="SDF82408.1"/>
    <property type="molecule type" value="Genomic_DNA"/>
</dbReference>
<protein>
    <submittedName>
        <fullName evidence="2">Phosphohistidine phosphatase</fullName>
    </submittedName>
</protein>
<name>A0A1G7P813_9PROT</name>
<dbReference type="CDD" id="cd07067">
    <property type="entry name" value="HP_PGM_like"/>
    <property type="match status" value="1"/>
</dbReference>
<dbReference type="STRING" id="1082479.SAMN05216241_102468"/>
<dbReference type="InterPro" id="IPR013078">
    <property type="entry name" value="His_Pase_superF_clade-1"/>
</dbReference>
<sequence>MKTLYLLRHAKSAWDDPALTDHERPLAPRGEDAAPRVGRTLRDMGAAPDRVLCSSARRARQTWALIAPELDHDAPVEVRDDLYDADATDLLDAIHAVPAAVEQLIVVGHNPSMERLAEALAGDGNAAALQELHAKYPTGAVAELRFDLESWDGIESGRGHLTRFHKPKKLPDPEPDDGPG</sequence>